<reference evidence="4 5" key="1">
    <citation type="journal article" date="2014" name="PLoS ONE">
        <title>Reduction of Hydrogen Peroxide Accumulation and Toxicity by a Catalase from Mycoplasma iowae.</title>
        <authorList>
            <person name="Pritchard R.E."/>
            <person name="Prassinos A.J."/>
            <person name="Osborne J.D."/>
            <person name="Raviv Z."/>
            <person name="Balish M.F."/>
        </authorList>
    </citation>
    <scope>NUCLEOTIDE SEQUENCE [LARGE SCALE GENOMIC DNA]</scope>
    <source>
        <strain evidence="4 5">DK-CPA</strain>
    </source>
</reference>
<dbReference type="CDD" id="cd07067">
    <property type="entry name" value="HP_PGM_like"/>
    <property type="match status" value="1"/>
</dbReference>
<name>A0A084U3T4_MALIO</name>
<dbReference type="PANTHER" id="PTHR46517:SF1">
    <property type="entry name" value="FRUCTOSE-2,6-BISPHOSPHATASE TIGAR"/>
    <property type="match status" value="1"/>
</dbReference>
<dbReference type="PROSITE" id="PS00109">
    <property type="entry name" value="PROTEIN_KINASE_TYR"/>
    <property type="match status" value="1"/>
</dbReference>
<evidence type="ECO:0000256" key="2">
    <source>
        <dbReference type="PIRSR" id="PIRSR613078-1"/>
    </source>
</evidence>
<feature type="active site" description="Tele-phosphohistidine intermediate" evidence="2">
    <location>
        <position position="8"/>
    </location>
</feature>
<evidence type="ECO:0000313" key="4">
    <source>
        <dbReference type="EMBL" id="KFB07620.1"/>
    </source>
</evidence>
<dbReference type="InterPro" id="IPR011009">
    <property type="entry name" value="Kinase-like_dom_sf"/>
</dbReference>
<dbReference type="Gene3D" id="3.40.50.1240">
    <property type="entry name" value="Phosphoglycerate mutase-like"/>
    <property type="match status" value="1"/>
</dbReference>
<dbReference type="InterPro" id="IPR013078">
    <property type="entry name" value="His_Pase_superF_clade-1"/>
</dbReference>
<organism evidence="4 5">
    <name type="scientific">Malacoplasma iowae DK-CPA</name>
    <dbReference type="NCBI Taxonomy" id="1394179"/>
    <lineage>
        <taxon>Bacteria</taxon>
        <taxon>Bacillati</taxon>
        <taxon>Mycoplasmatota</taxon>
        <taxon>Mycoplasmoidales</taxon>
        <taxon>Mycoplasmoidaceae</taxon>
        <taxon>Malacoplasma</taxon>
    </lineage>
</organism>
<dbReference type="PANTHER" id="PTHR46517">
    <property type="entry name" value="FRUCTOSE-2,6-BISPHOSPHATASE TIGAR"/>
    <property type="match status" value="1"/>
</dbReference>
<dbReference type="SUPFAM" id="SSF56112">
    <property type="entry name" value="Protein kinase-like (PK-like)"/>
    <property type="match status" value="1"/>
</dbReference>
<dbReference type="AlphaFoldDB" id="A0A084U3T4"/>
<feature type="active site" description="Proton donor/acceptor" evidence="2">
    <location>
        <position position="82"/>
    </location>
</feature>
<dbReference type="SMART" id="SM00855">
    <property type="entry name" value="PGAM"/>
    <property type="match status" value="1"/>
</dbReference>
<evidence type="ECO:0000256" key="1">
    <source>
        <dbReference type="ARBA" id="ARBA00022801"/>
    </source>
</evidence>
<dbReference type="InterPro" id="IPR051695">
    <property type="entry name" value="Phosphoglycerate_Mutase"/>
</dbReference>
<dbReference type="RefSeq" id="WP_051790275.1">
    <property type="nucleotide sequence ID" value="NZ_AWQU01000075.1"/>
</dbReference>
<sequence>MEIYVLRHCKTECNLNNKWCGSKSDIGLSIEGKIQNEKVVKELSKINFDYIFTSPLKRCLVTSKQISKNTNSKLVIDNRLIERNFGELEGLNCNNDDKIKLADFELNTDLNKNVEKIYDMFFDRVLPFIKDIEKIKAKKILIVTHSWVIRLFNYFFSNEVKNNEAIKMTPKNGEYKKFIINNDIISRHFNTLIVKGNKITKKSAYLEKFNDEINWMVSIPNELKDFVPKIYDYRISTINNDKDFSYIRMEYINKKSFEQFFINEKLTNKEASIFFKHIDSFLKKTKEYNKEIDDNEKNKLLYNIYYLKTIDRVNSIKDDHNLNFFYNNKIIINNKEYYSIKTYMEKLLDVLNGYNLLNSKEMFCIIHGDLCFNNIIFNDNKMYLIDPRGSFGKKGIYGDQIYELAKISHSISGYDSIINNLFYLNVTDKNQIYYCLKKNDNEELFRTFFEKMISSEETLKKVYLVESLLFLSMIPLHKENYRHQLVMLSIAIEKLSKFIT</sequence>
<dbReference type="InterPro" id="IPR029033">
    <property type="entry name" value="His_PPase_superfam"/>
</dbReference>
<keyword evidence="5" id="KW-1185">Reference proteome</keyword>
<dbReference type="SUPFAM" id="SSF53254">
    <property type="entry name" value="Phosphoglycerate mutase-like"/>
    <property type="match status" value="1"/>
</dbReference>
<keyword evidence="4" id="KW-0808">Transferase</keyword>
<comment type="caution">
    <text evidence="4">The sequence shown here is derived from an EMBL/GenBank/DDBJ whole genome shotgun (WGS) entry which is preliminary data.</text>
</comment>
<dbReference type="GO" id="GO:0043456">
    <property type="term" value="P:regulation of pentose-phosphate shunt"/>
    <property type="evidence" value="ECO:0007669"/>
    <property type="project" value="TreeGrafter"/>
</dbReference>
<keyword evidence="1" id="KW-0378">Hydrolase</keyword>
<evidence type="ECO:0000256" key="3">
    <source>
        <dbReference type="PIRSR" id="PIRSR613078-2"/>
    </source>
</evidence>
<gene>
    <name evidence="4" type="ORF">P271_469</name>
</gene>
<feature type="binding site" evidence="3">
    <location>
        <position position="58"/>
    </location>
    <ligand>
        <name>substrate</name>
    </ligand>
</feature>
<dbReference type="GO" id="GO:0004672">
    <property type="term" value="F:protein kinase activity"/>
    <property type="evidence" value="ECO:0007669"/>
    <property type="project" value="InterPro"/>
</dbReference>
<dbReference type="InterPro" id="IPR008266">
    <property type="entry name" value="Tyr_kinase_AS"/>
</dbReference>
<dbReference type="Proteomes" id="UP000028523">
    <property type="component" value="Unassembled WGS sequence"/>
</dbReference>
<accession>A0A084U3T4</accession>
<dbReference type="GO" id="GO:0045820">
    <property type="term" value="P:negative regulation of glycolytic process"/>
    <property type="evidence" value="ECO:0007669"/>
    <property type="project" value="TreeGrafter"/>
</dbReference>
<feature type="binding site" evidence="3">
    <location>
        <begin position="7"/>
        <end position="14"/>
    </location>
    <ligand>
        <name>substrate</name>
    </ligand>
</feature>
<dbReference type="Pfam" id="PF00300">
    <property type="entry name" value="His_Phos_1"/>
    <property type="match status" value="1"/>
</dbReference>
<dbReference type="GO" id="GO:0005829">
    <property type="term" value="C:cytosol"/>
    <property type="evidence" value="ECO:0007669"/>
    <property type="project" value="TreeGrafter"/>
</dbReference>
<protein>
    <submittedName>
        <fullName evidence="4">Phosphatase / protein serine/threonine kinase</fullName>
    </submittedName>
</protein>
<dbReference type="GO" id="GO:0004331">
    <property type="term" value="F:fructose-2,6-bisphosphate 2-phosphatase activity"/>
    <property type="evidence" value="ECO:0007669"/>
    <property type="project" value="TreeGrafter"/>
</dbReference>
<dbReference type="EMBL" id="AWQU01000075">
    <property type="protein sequence ID" value="KFB07620.1"/>
    <property type="molecule type" value="Genomic_DNA"/>
</dbReference>
<evidence type="ECO:0000313" key="5">
    <source>
        <dbReference type="Proteomes" id="UP000028523"/>
    </source>
</evidence>
<proteinExistence type="predicted"/>
<keyword evidence="4" id="KW-0418">Kinase</keyword>